<comment type="caution">
    <text evidence="1">The sequence shown here is derived from an EMBL/GenBank/DDBJ whole genome shotgun (WGS) entry which is preliminary data.</text>
</comment>
<organism evidence="1 2">
    <name type="scientific">Bittarella massiliensis</name>
    <name type="common">ex Durand et al. 2017</name>
    <dbReference type="NCBI Taxonomy" id="1720313"/>
    <lineage>
        <taxon>Bacteria</taxon>
        <taxon>Bacillati</taxon>
        <taxon>Bacillota</taxon>
        <taxon>Clostridia</taxon>
        <taxon>Eubacteriales</taxon>
        <taxon>Oscillospiraceae</taxon>
        <taxon>Bittarella (ex Durand et al. 2017)</taxon>
    </lineage>
</organism>
<dbReference type="EMBL" id="WWVX01000001">
    <property type="protein sequence ID" value="MZL68305.1"/>
    <property type="molecule type" value="Genomic_DNA"/>
</dbReference>
<name>A0ABW9WQZ9_9FIRM</name>
<dbReference type="Proteomes" id="UP000474718">
    <property type="component" value="Unassembled WGS sequence"/>
</dbReference>
<evidence type="ECO:0000313" key="2">
    <source>
        <dbReference type="Proteomes" id="UP000474718"/>
    </source>
</evidence>
<evidence type="ECO:0008006" key="3">
    <source>
        <dbReference type="Google" id="ProtNLM"/>
    </source>
</evidence>
<proteinExistence type="predicted"/>
<reference evidence="1 2" key="1">
    <citation type="journal article" date="2019" name="Nat. Med.">
        <title>A library of human gut bacterial isolates paired with longitudinal multiomics data enables mechanistic microbiome research.</title>
        <authorList>
            <person name="Poyet M."/>
            <person name="Groussin M."/>
            <person name="Gibbons S.M."/>
            <person name="Avila-Pacheco J."/>
            <person name="Jiang X."/>
            <person name="Kearney S.M."/>
            <person name="Perrotta A.R."/>
            <person name="Berdy B."/>
            <person name="Zhao S."/>
            <person name="Lieberman T.D."/>
            <person name="Swanson P.K."/>
            <person name="Smith M."/>
            <person name="Roesemann S."/>
            <person name="Alexander J.E."/>
            <person name="Rich S.A."/>
            <person name="Livny J."/>
            <person name="Vlamakis H."/>
            <person name="Clish C."/>
            <person name="Bullock K."/>
            <person name="Deik A."/>
            <person name="Scott J."/>
            <person name="Pierce K.A."/>
            <person name="Xavier R.J."/>
            <person name="Alm E.J."/>
        </authorList>
    </citation>
    <scope>NUCLEOTIDE SEQUENCE [LARGE SCALE GENOMIC DNA]</scope>
    <source>
        <strain evidence="1 2">BIOML-A2</strain>
    </source>
</reference>
<evidence type="ECO:0000313" key="1">
    <source>
        <dbReference type="EMBL" id="MZL68305.1"/>
    </source>
</evidence>
<accession>A0ABW9WQZ9</accession>
<sequence>MSPEQADAFGLTEQALKEMDPAVAQYAIWSVKLYMMFFLLRKRYQIENIDFSCCGILFCKTMELQLQTCLFPALKHHFPTFKYNRKTLEHLPENQAMVGLYTSLLQEEAHRSHLADLHVSWNGESCDQHWWYTYHTDLVEFKKLRNQCCHKEAFSWPAVRELLKVLFRKGELGKTAVGHSLLAQSPAFN</sequence>
<protein>
    <recommendedName>
        <fullName evidence="3">RiboL-PSP-HEPN domain-containing protein</fullName>
    </recommendedName>
</protein>
<dbReference type="RefSeq" id="WP_052537739.1">
    <property type="nucleotide sequence ID" value="NZ_FQVY01000006.1"/>
</dbReference>
<keyword evidence="2" id="KW-1185">Reference proteome</keyword>
<gene>
    <name evidence="1" type="ORF">GT747_00755</name>
</gene>